<dbReference type="Gene3D" id="1.25.10.10">
    <property type="entry name" value="Leucine-rich Repeat Variant"/>
    <property type="match status" value="1"/>
</dbReference>
<reference evidence="5" key="1">
    <citation type="submission" date="2020-08" db="EMBL/GenBank/DDBJ databases">
        <title>Genome sequencing and assembly of the red palm weevil Rhynchophorus ferrugineus.</title>
        <authorList>
            <person name="Dias G.B."/>
            <person name="Bergman C.M."/>
            <person name="Manee M."/>
        </authorList>
    </citation>
    <scope>NUCLEOTIDE SEQUENCE</scope>
    <source>
        <strain evidence="5">AA-2017</strain>
        <tissue evidence="5">Whole larva</tissue>
    </source>
</reference>
<evidence type="ECO:0000256" key="2">
    <source>
        <dbReference type="ARBA" id="ARBA00006427"/>
    </source>
</evidence>
<comment type="subcellular location">
    <subcellularLocation>
        <location evidence="1">Nucleus</location>
    </subcellularLocation>
</comment>
<dbReference type="EMBL" id="JAACXV010000071">
    <property type="protein sequence ID" value="KAF7284700.1"/>
    <property type="molecule type" value="Genomic_DNA"/>
</dbReference>
<dbReference type="SUPFAM" id="SSF48371">
    <property type="entry name" value="ARM repeat"/>
    <property type="match status" value="1"/>
</dbReference>
<evidence type="ECO:0000313" key="5">
    <source>
        <dbReference type="EMBL" id="KAF7284700.1"/>
    </source>
</evidence>
<organism evidence="5 6">
    <name type="scientific">Rhynchophorus ferrugineus</name>
    <name type="common">Red palm weevil</name>
    <name type="synonym">Curculio ferrugineus</name>
    <dbReference type="NCBI Taxonomy" id="354439"/>
    <lineage>
        <taxon>Eukaryota</taxon>
        <taxon>Metazoa</taxon>
        <taxon>Ecdysozoa</taxon>
        <taxon>Arthropoda</taxon>
        <taxon>Hexapoda</taxon>
        <taxon>Insecta</taxon>
        <taxon>Pterygota</taxon>
        <taxon>Neoptera</taxon>
        <taxon>Endopterygota</taxon>
        <taxon>Coleoptera</taxon>
        <taxon>Polyphaga</taxon>
        <taxon>Cucujiformia</taxon>
        <taxon>Curculionidae</taxon>
        <taxon>Dryophthorinae</taxon>
        <taxon>Rhynchophorus</taxon>
    </lineage>
</organism>
<protein>
    <recommendedName>
        <fullName evidence="4">Pre-rRNA-processing protein Ipi1 N-terminal domain-containing protein</fullName>
    </recommendedName>
</protein>
<dbReference type="OrthoDB" id="361362at2759"/>
<proteinExistence type="inferred from homology"/>
<dbReference type="PANTHER" id="PTHR16056:SF2">
    <property type="entry name" value="TESTIS-EXPRESSED PROTEIN 10"/>
    <property type="match status" value="1"/>
</dbReference>
<dbReference type="PANTHER" id="PTHR16056">
    <property type="entry name" value="REGULATOR OF MICROTUBULE DYNAMICS PROTEIN"/>
    <property type="match status" value="1"/>
</dbReference>
<sequence>MGKNHRHKKDLKAEKAKTKLKQTKTKFLPKGLNITNTTFKVKSIVIPEQLKKKDDEEILSKRKLNVKDLLTRIKHYSENVRHLACEELADIIQVYTEEVVQQHLSSICLAISSLMQDKENKVRKDAVKCIQTMLRFIPHSKLVPFFDYFSTNLRCAMTNIDKNIQEDSLLFLDCFIHMDCGLIVKTSDKLLPDFLSLISKLRSDSQVGRTLTLNLGSKMTSIAWRIKVLSRLYAILNMIISQEDTVGNVYKRGVDALKTPRFGLYKYNYAERLEKSSANIFGNQVSLVSKETNNFNQHIIALIPLLHETWLEVMPEGKVKKAPTESTDLNEETAMLLSCILNILYLLWKYVKRIQNENISVESVFLTSHGRKFLLNLLSDFPYCQLGAKSRKKKGSNALFIDANDDPKCTKENLLICYLYSIIFVKVKHGSKKEANTITAFITKCLFQNKSFKEEEISCLVRFFRLCFEGNQQDWRYFGFDLRTMLENLITFYECANVSHKDRLCLFRLLSMVNDNSHLNKLPKFEQWLSSLPNALCEENITDAMVFELLQLSKKNCTVFHAALVKSIPEILANLDNIKIIYEDDSISCNEDHVKRNIANIFYFLSRGENLQPIKDYVNSDELSSEYKKYFEEMLKLRAEFNRI</sequence>
<name>A0A834MLL1_RHYFE</name>
<dbReference type="AlphaFoldDB" id="A0A834MLL1"/>
<evidence type="ECO:0000256" key="1">
    <source>
        <dbReference type="ARBA" id="ARBA00004123"/>
    </source>
</evidence>
<keyword evidence="6" id="KW-1185">Reference proteome</keyword>
<dbReference type="InterPro" id="IPR011989">
    <property type="entry name" value="ARM-like"/>
</dbReference>
<feature type="domain" description="Pre-rRNA-processing protein Ipi1 N-terminal" evidence="4">
    <location>
        <begin position="141"/>
        <end position="236"/>
    </location>
</feature>
<keyword evidence="3" id="KW-0539">Nucleus</keyword>
<comment type="caution">
    <text evidence="5">The sequence shown here is derived from an EMBL/GenBank/DDBJ whole genome shotgun (WGS) entry which is preliminary data.</text>
</comment>
<evidence type="ECO:0000259" key="4">
    <source>
        <dbReference type="Pfam" id="PF12333"/>
    </source>
</evidence>
<dbReference type="InterPro" id="IPR016024">
    <property type="entry name" value="ARM-type_fold"/>
</dbReference>
<dbReference type="InterPro" id="IPR024679">
    <property type="entry name" value="Ipi1_N"/>
</dbReference>
<dbReference type="Pfam" id="PF12333">
    <property type="entry name" value="Ipi1_N"/>
    <property type="match status" value="1"/>
</dbReference>
<accession>A0A834MLL1</accession>
<dbReference type="Proteomes" id="UP000625711">
    <property type="component" value="Unassembled WGS sequence"/>
</dbReference>
<comment type="similarity">
    <text evidence="2">Belongs to the IPI1/TEX10 family.</text>
</comment>
<evidence type="ECO:0000256" key="3">
    <source>
        <dbReference type="ARBA" id="ARBA00023242"/>
    </source>
</evidence>
<evidence type="ECO:0000313" key="6">
    <source>
        <dbReference type="Proteomes" id="UP000625711"/>
    </source>
</evidence>
<dbReference type="Pfam" id="PF12755">
    <property type="entry name" value="Vac14_Fab1_bd"/>
    <property type="match status" value="1"/>
</dbReference>
<gene>
    <name evidence="5" type="ORF">GWI33_021713</name>
</gene>
<dbReference type="GO" id="GO:0071339">
    <property type="term" value="C:MLL1 complex"/>
    <property type="evidence" value="ECO:0007669"/>
    <property type="project" value="TreeGrafter"/>
</dbReference>